<dbReference type="Proteomes" id="UP000027135">
    <property type="component" value="Unassembled WGS sequence"/>
</dbReference>
<keyword evidence="3" id="KW-1185">Reference proteome</keyword>
<dbReference type="eggNOG" id="KOG1366">
    <property type="taxonomic scope" value="Eukaryota"/>
</dbReference>
<name>A0A067QDX8_ZOONE</name>
<protein>
    <submittedName>
        <fullName evidence="2">Murinoglobulin-1</fullName>
    </submittedName>
</protein>
<dbReference type="Gene3D" id="2.60.40.1930">
    <property type="match status" value="1"/>
</dbReference>
<gene>
    <name evidence="2" type="ORF">L798_00076</name>
</gene>
<reference evidence="2 3" key="1">
    <citation type="journal article" date="2014" name="Nat. Commun.">
        <title>Molecular traces of alternative social organization in a termite genome.</title>
        <authorList>
            <person name="Terrapon N."/>
            <person name="Li C."/>
            <person name="Robertson H.M."/>
            <person name="Ji L."/>
            <person name="Meng X."/>
            <person name="Booth W."/>
            <person name="Chen Z."/>
            <person name="Childers C.P."/>
            <person name="Glastad K.M."/>
            <person name="Gokhale K."/>
            <person name="Gowin J."/>
            <person name="Gronenberg W."/>
            <person name="Hermansen R.A."/>
            <person name="Hu H."/>
            <person name="Hunt B.G."/>
            <person name="Huylmans A.K."/>
            <person name="Khalil S.M."/>
            <person name="Mitchell R.D."/>
            <person name="Munoz-Torres M.C."/>
            <person name="Mustard J.A."/>
            <person name="Pan H."/>
            <person name="Reese J.T."/>
            <person name="Scharf M.E."/>
            <person name="Sun F."/>
            <person name="Vogel H."/>
            <person name="Xiao J."/>
            <person name="Yang W."/>
            <person name="Yang Z."/>
            <person name="Yang Z."/>
            <person name="Zhou J."/>
            <person name="Zhu J."/>
            <person name="Brent C.S."/>
            <person name="Elsik C.G."/>
            <person name="Goodisman M.A."/>
            <person name="Liberles D.A."/>
            <person name="Roe R.M."/>
            <person name="Vargo E.L."/>
            <person name="Vilcinskas A."/>
            <person name="Wang J."/>
            <person name="Bornberg-Bauer E."/>
            <person name="Korb J."/>
            <person name="Zhang G."/>
            <person name="Liebig J."/>
        </authorList>
    </citation>
    <scope>NUCLEOTIDE SEQUENCE [LARGE SCALE GENOMIC DNA]</scope>
    <source>
        <tissue evidence="2">Whole organism</tissue>
    </source>
</reference>
<proteinExistence type="predicted"/>
<evidence type="ECO:0000313" key="3">
    <source>
        <dbReference type="Proteomes" id="UP000027135"/>
    </source>
</evidence>
<evidence type="ECO:0000313" key="2">
    <source>
        <dbReference type="EMBL" id="KDQ65263.1"/>
    </source>
</evidence>
<dbReference type="InterPro" id="IPR011625">
    <property type="entry name" value="A2M_N_BRD"/>
</dbReference>
<feature type="domain" description="Alpha-2-macroglobulin bait region" evidence="1">
    <location>
        <begin position="3"/>
        <end position="70"/>
    </location>
</feature>
<sequence length="85" mass="9451">MFHFIIMSKGIILLSGEEKMQSTIRTFAITLSAEMAPVATVLVYQVGRYGDIVADSLTFPVNGISRNKVSSCEVSEAYELKFENR</sequence>
<dbReference type="AlphaFoldDB" id="A0A067QDX8"/>
<dbReference type="InterPro" id="IPR050473">
    <property type="entry name" value="A2M/Complement_sys"/>
</dbReference>
<dbReference type="EMBL" id="KK898567">
    <property type="protein sequence ID" value="KDQ65263.1"/>
    <property type="molecule type" value="Genomic_DNA"/>
</dbReference>
<dbReference type="InParanoid" id="A0A067QDX8"/>
<evidence type="ECO:0000259" key="1">
    <source>
        <dbReference type="Pfam" id="PF07703"/>
    </source>
</evidence>
<organism evidence="2 3">
    <name type="scientific">Zootermopsis nevadensis</name>
    <name type="common">Dampwood termite</name>
    <dbReference type="NCBI Taxonomy" id="136037"/>
    <lineage>
        <taxon>Eukaryota</taxon>
        <taxon>Metazoa</taxon>
        <taxon>Ecdysozoa</taxon>
        <taxon>Arthropoda</taxon>
        <taxon>Hexapoda</taxon>
        <taxon>Insecta</taxon>
        <taxon>Pterygota</taxon>
        <taxon>Neoptera</taxon>
        <taxon>Polyneoptera</taxon>
        <taxon>Dictyoptera</taxon>
        <taxon>Blattodea</taxon>
        <taxon>Blattoidea</taxon>
        <taxon>Termitoidae</taxon>
        <taxon>Termopsidae</taxon>
        <taxon>Zootermopsis</taxon>
    </lineage>
</organism>
<dbReference type="Pfam" id="PF07703">
    <property type="entry name" value="A2M_BRD"/>
    <property type="match status" value="1"/>
</dbReference>
<dbReference type="PANTHER" id="PTHR11412">
    <property type="entry name" value="MACROGLOBULIN / COMPLEMENT"/>
    <property type="match status" value="1"/>
</dbReference>
<accession>A0A067QDX8</accession>
<dbReference type="PANTHER" id="PTHR11412:SF172">
    <property type="entry name" value="LD23292P"/>
    <property type="match status" value="1"/>
</dbReference>
<dbReference type="STRING" id="136037.A0A067QDX8"/>